<dbReference type="Pfam" id="PF04066">
    <property type="entry name" value="MrpF_PhaF"/>
    <property type="match status" value="1"/>
</dbReference>
<organism evidence="7 8">
    <name type="scientific">Enteractinococcus fodinae</name>
    <dbReference type="NCBI Taxonomy" id="684663"/>
    <lineage>
        <taxon>Bacteria</taxon>
        <taxon>Bacillati</taxon>
        <taxon>Actinomycetota</taxon>
        <taxon>Actinomycetes</taxon>
        <taxon>Micrococcales</taxon>
        <taxon>Micrococcaceae</taxon>
    </lineage>
</organism>
<name>A0ABU2B227_9MICC</name>
<protein>
    <submittedName>
        <fullName evidence="7">Multicomponent Na+:H+ antiporter subunit F</fullName>
    </submittedName>
</protein>
<sequence length="89" mass="9457">MTAENFGLYIGLIVLAGCMIAIAIRLITASSEADRAVAGDLLMFSFTGLLIMLGVLVAPDYFFDMVLVASVVGFLSAVSLARVLTRGRR</sequence>
<evidence type="ECO:0000313" key="8">
    <source>
        <dbReference type="Proteomes" id="UP001183794"/>
    </source>
</evidence>
<evidence type="ECO:0000256" key="5">
    <source>
        <dbReference type="ARBA" id="ARBA00023136"/>
    </source>
</evidence>
<reference evidence="7 8" key="1">
    <citation type="submission" date="2023-07" db="EMBL/GenBank/DDBJ databases">
        <title>Sequencing the genomes of 1000 actinobacteria strains.</title>
        <authorList>
            <person name="Klenk H.-P."/>
        </authorList>
    </citation>
    <scope>NUCLEOTIDE SEQUENCE [LARGE SCALE GENOMIC DNA]</scope>
    <source>
        <strain evidence="7 8">DSM 22966</strain>
    </source>
</reference>
<keyword evidence="5 6" id="KW-0472">Membrane</keyword>
<accession>A0ABU2B227</accession>
<feature type="transmembrane region" description="Helical" evidence="6">
    <location>
        <begin position="65"/>
        <end position="84"/>
    </location>
</feature>
<proteinExistence type="predicted"/>
<evidence type="ECO:0000256" key="4">
    <source>
        <dbReference type="ARBA" id="ARBA00022989"/>
    </source>
</evidence>
<evidence type="ECO:0000256" key="3">
    <source>
        <dbReference type="ARBA" id="ARBA00022692"/>
    </source>
</evidence>
<feature type="transmembrane region" description="Helical" evidence="6">
    <location>
        <begin position="6"/>
        <end position="27"/>
    </location>
</feature>
<evidence type="ECO:0000313" key="7">
    <source>
        <dbReference type="EMBL" id="MDR7347089.1"/>
    </source>
</evidence>
<comment type="subcellular location">
    <subcellularLocation>
        <location evidence="1">Cell membrane</location>
        <topology evidence="1">Multi-pass membrane protein</topology>
    </subcellularLocation>
</comment>
<evidence type="ECO:0000256" key="2">
    <source>
        <dbReference type="ARBA" id="ARBA00022475"/>
    </source>
</evidence>
<dbReference type="EMBL" id="JAVDYJ010000001">
    <property type="protein sequence ID" value="MDR7347089.1"/>
    <property type="molecule type" value="Genomic_DNA"/>
</dbReference>
<feature type="transmembrane region" description="Helical" evidence="6">
    <location>
        <begin position="39"/>
        <end position="59"/>
    </location>
</feature>
<keyword evidence="2" id="KW-1003">Cell membrane</keyword>
<dbReference type="InterPro" id="IPR007208">
    <property type="entry name" value="MrpF/PhaF-like"/>
</dbReference>
<gene>
    <name evidence="7" type="ORF">J2S62_001346</name>
</gene>
<dbReference type="Proteomes" id="UP001183794">
    <property type="component" value="Unassembled WGS sequence"/>
</dbReference>
<evidence type="ECO:0000256" key="6">
    <source>
        <dbReference type="SAM" id="Phobius"/>
    </source>
</evidence>
<dbReference type="RefSeq" id="WP_310172857.1">
    <property type="nucleotide sequence ID" value="NZ_BAABHE010000002.1"/>
</dbReference>
<keyword evidence="8" id="KW-1185">Reference proteome</keyword>
<comment type="caution">
    <text evidence="7">The sequence shown here is derived from an EMBL/GenBank/DDBJ whole genome shotgun (WGS) entry which is preliminary data.</text>
</comment>
<keyword evidence="4 6" id="KW-1133">Transmembrane helix</keyword>
<keyword evidence="3 6" id="KW-0812">Transmembrane</keyword>
<evidence type="ECO:0000256" key="1">
    <source>
        <dbReference type="ARBA" id="ARBA00004651"/>
    </source>
</evidence>